<dbReference type="InterPro" id="IPR009195">
    <property type="entry name" value="Uncharacterised_YjbK"/>
</dbReference>
<dbReference type="CDD" id="cd07762">
    <property type="entry name" value="CYTH-like_Pase_1"/>
    <property type="match status" value="1"/>
</dbReference>
<dbReference type="Pfam" id="PF01928">
    <property type="entry name" value="CYTH"/>
    <property type="match status" value="1"/>
</dbReference>
<dbReference type="Gene3D" id="2.40.320.10">
    <property type="entry name" value="Hypothetical Protein Pfu-838710-001"/>
    <property type="match status" value="1"/>
</dbReference>
<dbReference type="SMART" id="SM01118">
    <property type="entry name" value="CYTH"/>
    <property type="match status" value="1"/>
</dbReference>
<accession>A0ABV8VSZ1</accession>
<dbReference type="PROSITE" id="PS51707">
    <property type="entry name" value="CYTH"/>
    <property type="match status" value="1"/>
</dbReference>
<dbReference type="SUPFAM" id="SSF55154">
    <property type="entry name" value="CYTH-like phosphatases"/>
    <property type="match status" value="1"/>
</dbReference>
<sequence length="189" mass="22381">MSQEIEIEYKNLLTKNEYEQLLSFFQTYRYTESTQVNHYFETKDFSLKKHGAALRVRLKNNMYIATLKEPNPNGPGLLETHEQISKETFNNWITNNIDLPKKILMQLSDINTKLLKYGGKLETIRMEIPYQDTLVVLDHSKYNNKEDYELELETTDADFGKKVFGEILAKFHIPKRDTKNKIQRFYDSI</sequence>
<dbReference type="EMBL" id="JBHSDV010000001">
    <property type="protein sequence ID" value="MFC4386866.1"/>
    <property type="molecule type" value="Genomic_DNA"/>
</dbReference>
<dbReference type="Proteomes" id="UP001595880">
    <property type="component" value="Unassembled WGS sequence"/>
</dbReference>
<reference evidence="3" key="1">
    <citation type="journal article" date="2019" name="Int. J. Syst. Evol. Microbiol.">
        <title>The Global Catalogue of Microorganisms (GCM) 10K type strain sequencing project: providing services to taxonomists for standard genome sequencing and annotation.</title>
        <authorList>
            <consortium name="The Broad Institute Genomics Platform"/>
            <consortium name="The Broad Institute Genome Sequencing Center for Infectious Disease"/>
            <person name="Wu L."/>
            <person name="Ma J."/>
        </authorList>
    </citation>
    <scope>NUCLEOTIDE SEQUENCE [LARGE SCALE GENOMIC DNA]</scope>
    <source>
        <strain evidence="3">KACC 14058</strain>
    </source>
</reference>
<gene>
    <name evidence="2" type="ORF">ACFOZ1_03485</name>
</gene>
<dbReference type="PIRSF" id="PIRSF012526">
    <property type="entry name" value="CYTH_UCP012526"/>
    <property type="match status" value="1"/>
</dbReference>
<dbReference type="InterPro" id="IPR033469">
    <property type="entry name" value="CYTH-like_dom_sf"/>
</dbReference>
<dbReference type="RefSeq" id="WP_390195905.1">
    <property type="nucleotide sequence ID" value="NZ_JBHSDV010000001.1"/>
</dbReference>
<keyword evidence="3" id="KW-1185">Reference proteome</keyword>
<feature type="domain" description="CYTH" evidence="1">
    <location>
        <begin position="4"/>
        <end position="189"/>
    </location>
</feature>
<comment type="caution">
    <text evidence="2">The sequence shown here is derived from an EMBL/GenBank/DDBJ whole genome shotgun (WGS) entry which is preliminary data.</text>
</comment>
<protein>
    <submittedName>
        <fullName evidence="2">CYTH domain-containing protein</fullName>
    </submittedName>
</protein>
<evidence type="ECO:0000313" key="3">
    <source>
        <dbReference type="Proteomes" id="UP001595880"/>
    </source>
</evidence>
<proteinExistence type="predicted"/>
<organism evidence="2 3">
    <name type="scientific">Gracilibacillus marinus</name>
    <dbReference type="NCBI Taxonomy" id="630535"/>
    <lineage>
        <taxon>Bacteria</taxon>
        <taxon>Bacillati</taxon>
        <taxon>Bacillota</taxon>
        <taxon>Bacilli</taxon>
        <taxon>Bacillales</taxon>
        <taxon>Bacillaceae</taxon>
        <taxon>Gracilibacillus</taxon>
    </lineage>
</organism>
<evidence type="ECO:0000259" key="1">
    <source>
        <dbReference type="PROSITE" id="PS51707"/>
    </source>
</evidence>
<evidence type="ECO:0000313" key="2">
    <source>
        <dbReference type="EMBL" id="MFC4386866.1"/>
    </source>
</evidence>
<name>A0ABV8VSZ1_9BACI</name>
<dbReference type="InterPro" id="IPR023577">
    <property type="entry name" value="CYTH_domain"/>
</dbReference>